<dbReference type="Proteomes" id="UP000018731">
    <property type="component" value="Unassembled WGS sequence"/>
</dbReference>
<accession>V8C7L5</accession>
<reference evidence="3 4" key="1">
    <citation type="journal article" date="2014" name="Genome Announc.">
        <title>Draft genome sequences of six enterohepatic helicobacter species isolated from humans and one from rhesus macaques.</title>
        <authorList>
            <person name="Shen Z."/>
            <person name="Sheh A."/>
            <person name="Young S.K."/>
            <person name="Abouelliel A."/>
            <person name="Ward D.V."/>
            <person name="Earl A.M."/>
            <person name="Fox J.G."/>
        </authorList>
    </citation>
    <scope>NUCLEOTIDE SEQUENCE [LARGE SCALE GENOMIC DNA]</scope>
    <source>
        <strain evidence="3 4">MIT 99-5501</strain>
    </source>
</reference>
<dbReference type="CDD" id="cd19079">
    <property type="entry name" value="AKR_EcYajO-like"/>
    <property type="match status" value="1"/>
</dbReference>
<dbReference type="PANTHER" id="PTHR43364:SF4">
    <property type="entry name" value="NAD(P)-LINKED OXIDOREDUCTASE SUPERFAMILY PROTEIN"/>
    <property type="match status" value="1"/>
</dbReference>
<comment type="caution">
    <text evidence="3">The sequence shown here is derived from an EMBL/GenBank/DDBJ whole genome shotgun (WGS) entry which is preliminary data.</text>
</comment>
<dbReference type="FunFam" id="3.20.20.100:FF:000004">
    <property type="entry name" value="Oxidoreductase, aldo/keto reductase"/>
    <property type="match status" value="1"/>
</dbReference>
<dbReference type="EMBL" id="AZJI01000005">
    <property type="protein sequence ID" value="ETD23403.1"/>
    <property type="molecule type" value="Genomic_DNA"/>
</dbReference>
<dbReference type="eggNOG" id="COG0667">
    <property type="taxonomic scope" value="Bacteria"/>
</dbReference>
<dbReference type="InterPro" id="IPR036812">
    <property type="entry name" value="NAD(P)_OxRdtase_dom_sf"/>
</dbReference>
<dbReference type="PATRIC" id="fig|1357400.3.peg.1625"/>
<keyword evidence="1" id="KW-0560">Oxidoreductase</keyword>
<evidence type="ECO:0000259" key="2">
    <source>
        <dbReference type="Pfam" id="PF00248"/>
    </source>
</evidence>
<dbReference type="InterPro" id="IPR023210">
    <property type="entry name" value="NADP_OxRdtase_dom"/>
</dbReference>
<proteinExistence type="predicted"/>
<feature type="domain" description="NADP-dependent oxidoreductase" evidence="2">
    <location>
        <begin position="69"/>
        <end position="363"/>
    </location>
</feature>
<dbReference type="PANTHER" id="PTHR43364">
    <property type="entry name" value="NADH-SPECIFIC METHYLGLYOXAL REDUCTASE-RELATED"/>
    <property type="match status" value="1"/>
</dbReference>
<evidence type="ECO:0000256" key="1">
    <source>
        <dbReference type="ARBA" id="ARBA00023002"/>
    </source>
</evidence>
<dbReference type="GO" id="GO:0005829">
    <property type="term" value="C:cytosol"/>
    <property type="evidence" value="ECO:0007669"/>
    <property type="project" value="TreeGrafter"/>
</dbReference>
<sequence length="386" mass="42910">MQNLHDLKRREFITNSAKLASVAMIGTLPLMAKDTNSTKGASMKANTSRTKNGVNFVKVGHTDIEISQICIGAMSFGKAGTFLDWTLDEKESEAIIKYALEKGLNFFDTANIYSAGTSEEYLGKALKKFAKREEVIISSKVYFNKGVLSRKAILREIDGTLKRLGTDYLDIYIIHRFDYTTPIEETMEALHETIKAGKVRALGASAMYGYQFANMQQVAKDNNLTPFSIMQNHYNLLYREDERELIPICKQQGVTLMPYSPLASGRLARAEWKSDTIRSKTDKTAMGKYDKTEAQDKIIAQRVNELAKKKGVAMSQISLAWLLAKGAGSPIIGANKTKYIDEAVGAMSVKLSANEIAYLEEAYIPHNIVGALSEEQAKESLENLVK</sequence>
<dbReference type="GO" id="GO:0016491">
    <property type="term" value="F:oxidoreductase activity"/>
    <property type="evidence" value="ECO:0007669"/>
    <property type="project" value="UniProtKB-KW"/>
</dbReference>
<dbReference type="SUPFAM" id="SSF51430">
    <property type="entry name" value="NAD(P)-linked oxidoreductase"/>
    <property type="match status" value="1"/>
</dbReference>
<gene>
    <name evidence="3" type="ORF">HMPREF2086_01205</name>
</gene>
<dbReference type="InterPro" id="IPR020471">
    <property type="entry name" value="AKR"/>
</dbReference>
<dbReference type="HOGENOM" id="CLU_023205_2_0_7"/>
<name>V8C7L5_9HELI</name>
<protein>
    <recommendedName>
        <fullName evidence="2">NADP-dependent oxidoreductase domain-containing protein</fullName>
    </recommendedName>
</protein>
<dbReference type="PRINTS" id="PR00069">
    <property type="entry name" value="ALDKETRDTASE"/>
</dbReference>
<organism evidence="3 4">
    <name type="scientific">Helicobacter macacae MIT 99-5501</name>
    <dbReference type="NCBI Taxonomy" id="1357400"/>
    <lineage>
        <taxon>Bacteria</taxon>
        <taxon>Pseudomonadati</taxon>
        <taxon>Campylobacterota</taxon>
        <taxon>Epsilonproteobacteria</taxon>
        <taxon>Campylobacterales</taxon>
        <taxon>Helicobacteraceae</taxon>
        <taxon>Helicobacter</taxon>
    </lineage>
</organism>
<dbReference type="InterPro" id="IPR050523">
    <property type="entry name" value="AKR_Detox_Biosynth"/>
</dbReference>
<dbReference type="STRING" id="1357400.HMPREF2086_01205"/>
<dbReference type="Gene3D" id="3.20.20.100">
    <property type="entry name" value="NADP-dependent oxidoreductase domain"/>
    <property type="match status" value="1"/>
</dbReference>
<dbReference type="RefSeq" id="WP_023927935.1">
    <property type="nucleotide sequence ID" value="NZ_KI669454.1"/>
</dbReference>
<evidence type="ECO:0000313" key="4">
    <source>
        <dbReference type="Proteomes" id="UP000018731"/>
    </source>
</evidence>
<dbReference type="Pfam" id="PF00248">
    <property type="entry name" value="Aldo_ket_red"/>
    <property type="match status" value="1"/>
</dbReference>
<keyword evidence="4" id="KW-1185">Reference proteome</keyword>
<evidence type="ECO:0000313" key="3">
    <source>
        <dbReference type="EMBL" id="ETD23403.1"/>
    </source>
</evidence>
<dbReference type="AlphaFoldDB" id="V8C7L5"/>